<evidence type="ECO:0000313" key="11">
    <source>
        <dbReference type="Proteomes" id="UP000521872"/>
    </source>
</evidence>
<dbReference type="InterPro" id="IPR036236">
    <property type="entry name" value="Znf_C2H2_sf"/>
</dbReference>
<dbReference type="Pfam" id="PF00096">
    <property type="entry name" value="zf-C2H2"/>
    <property type="match status" value="2"/>
</dbReference>
<gene>
    <name evidence="10" type="ORF">D9613_012261</name>
</gene>
<protein>
    <recommendedName>
        <fullName evidence="9">C2H2-type domain-containing protein</fullName>
    </recommendedName>
</protein>
<evidence type="ECO:0000256" key="4">
    <source>
        <dbReference type="ARBA" id="ARBA00022833"/>
    </source>
</evidence>
<dbReference type="PROSITE" id="PS50157">
    <property type="entry name" value="ZINC_FINGER_C2H2_2"/>
    <property type="match status" value="2"/>
</dbReference>
<dbReference type="GO" id="GO:0006357">
    <property type="term" value="P:regulation of transcription by RNA polymerase II"/>
    <property type="evidence" value="ECO:0007669"/>
    <property type="project" value="TreeGrafter"/>
</dbReference>
<evidence type="ECO:0000256" key="6">
    <source>
        <dbReference type="ARBA" id="ARBA00023163"/>
    </source>
</evidence>
<evidence type="ECO:0000256" key="2">
    <source>
        <dbReference type="ARBA" id="ARBA00022723"/>
    </source>
</evidence>
<keyword evidence="3 8" id="KW-0863">Zinc-finger</keyword>
<evidence type="ECO:0000256" key="8">
    <source>
        <dbReference type="PROSITE-ProRule" id="PRU00042"/>
    </source>
</evidence>
<sequence length="137" mass="15590">MQPGQCDICFKVLSRVSDLPRHKISHAEPGVGKKFTCPSKGCGYETSIRSNLNTHMTTHSDAKLHCPDCDKTLKNASSLLVHRKTQHGYEPNAHKDEVELFLVMLLVVTRPMMPRPRDDRRARKWKAEPFNLDIILA</sequence>
<keyword evidence="5" id="KW-0805">Transcription regulation</keyword>
<dbReference type="PROSITE" id="PS00028">
    <property type="entry name" value="ZINC_FINGER_C2H2_1"/>
    <property type="match status" value="2"/>
</dbReference>
<evidence type="ECO:0000256" key="1">
    <source>
        <dbReference type="ARBA" id="ARBA00004123"/>
    </source>
</evidence>
<accession>A0A8H4VIW8</accession>
<dbReference type="PANTHER" id="PTHR46179">
    <property type="entry name" value="ZINC FINGER PROTEIN"/>
    <property type="match status" value="1"/>
</dbReference>
<evidence type="ECO:0000259" key="9">
    <source>
        <dbReference type="PROSITE" id="PS50157"/>
    </source>
</evidence>
<comment type="caution">
    <text evidence="10">The sequence shown here is derived from an EMBL/GenBank/DDBJ whole genome shotgun (WGS) entry which is preliminary data.</text>
</comment>
<proteinExistence type="predicted"/>
<dbReference type="GO" id="GO:0008270">
    <property type="term" value="F:zinc ion binding"/>
    <property type="evidence" value="ECO:0007669"/>
    <property type="project" value="UniProtKB-KW"/>
</dbReference>
<keyword evidence="6" id="KW-0804">Transcription</keyword>
<feature type="domain" description="C2H2-type" evidence="9">
    <location>
        <begin position="64"/>
        <end position="91"/>
    </location>
</feature>
<keyword evidence="2" id="KW-0479">Metal-binding</keyword>
<evidence type="ECO:0000256" key="3">
    <source>
        <dbReference type="ARBA" id="ARBA00022771"/>
    </source>
</evidence>
<keyword evidence="11" id="KW-1185">Reference proteome</keyword>
<dbReference type="Gene3D" id="3.30.160.60">
    <property type="entry name" value="Classic Zinc Finger"/>
    <property type="match status" value="1"/>
</dbReference>
<evidence type="ECO:0000256" key="5">
    <source>
        <dbReference type="ARBA" id="ARBA00023015"/>
    </source>
</evidence>
<dbReference type="SUPFAM" id="SSF57667">
    <property type="entry name" value="beta-beta-alpha zinc fingers"/>
    <property type="match status" value="2"/>
</dbReference>
<name>A0A8H4VIW8_9AGAR</name>
<keyword evidence="7" id="KW-0539">Nucleus</keyword>
<reference evidence="10 11" key="1">
    <citation type="submission" date="2019-12" db="EMBL/GenBank/DDBJ databases">
        <authorList>
            <person name="Floudas D."/>
            <person name="Bentzer J."/>
            <person name="Ahren D."/>
            <person name="Johansson T."/>
            <person name="Persson P."/>
            <person name="Tunlid A."/>
        </authorList>
    </citation>
    <scope>NUCLEOTIDE SEQUENCE [LARGE SCALE GENOMIC DNA]</scope>
    <source>
        <strain evidence="10 11">CBS 102.39</strain>
    </source>
</reference>
<dbReference type="PANTHER" id="PTHR46179:SF13">
    <property type="entry name" value="C2H2-TYPE DOMAIN-CONTAINING PROTEIN"/>
    <property type="match status" value="1"/>
</dbReference>
<dbReference type="GO" id="GO:0005634">
    <property type="term" value="C:nucleus"/>
    <property type="evidence" value="ECO:0007669"/>
    <property type="project" value="UniProtKB-SubCell"/>
</dbReference>
<evidence type="ECO:0000313" key="10">
    <source>
        <dbReference type="EMBL" id="KAF4609525.1"/>
    </source>
</evidence>
<dbReference type="InterPro" id="IPR051061">
    <property type="entry name" value="Zinc_finger_trans_reg"/>
</dbReference>
<evidence type="ECO:0000256" key="7">
    <source>
        <dbReference type="ARBA" id="ARBA00023242"/>
    </source>
</evidence>
<dbReference type="EMBL" id="JAACJL010000061">
    <property type="protein sequence ID" value="KAF4609525.1"/>
    <property type="molecule type" value="Genomic_DNA"/>
</dbReference>
<keyword evidence="4" id="KW-0862">Zinc</keyword>
<comment type="subcellular location">
    <subcellularLocation>
        <location evidence="1">Nucleus</location>
    </subcellularLocation>
</comment>
<organism evidence="10 11">
    <name type="scientific">Agrocybe pediades</name>
    <dbReference type="NCBI Taxonomy" id="84607"/>
    <lineage>
        <taxon>Eukaryota</taxon>
        <taxon>Fungi</taxon>
        <taxon>Dikarya</taxon>
        <taxon>Basidiomycota</taxon>
        <taxon>Agaricomycotina</taxon>
        <taxon>Agaricomycetes</taxon>
        <taxon>Agaricomycetidae</taxon>
        <taxon>Agaricales</taxon>
        <taxon>Agaricineae</taxon>
        <taxon>Strophariaceae</taxon>
        <taxon>Agrocybe</taxon>
    </lineage>
</organism>
<dbReference type="InterPro" id="IPR013087">
    <property type="entry name" value="Znf_C2H2_type"/>
</dbReference>
<dbReference type="SMART" id="SM00355">
    <property type="entry name" value="ZnF_C2H2"/>
    <property type="match status" value="3"/>
</dbReference>
<dbReference type="AlphaFoldDB" id="A0A8H4VIW8"/>
<feature type="domain" description="C2H2-type" evidence="9">
    <location>
        <begin position="35"/>
        <end position="64"/>
    </location>
</feature>
<dbReference type="Proteomes" id="UP000521872">
    <property type="component" value="Unassembled WGS sequence"/>
</dbReference>